<protein>
    <submittedName>
        <fullName evidence="1">Uncharacterized protein</fullName>
    </submittedName>
</protein>
<evidence type="ECO:0000313" key="2">
    <source>
        <dbReference type="Proteomes" id="UP000292685"/>
    </source>
</evidence>
<comment type="caution">
    <text evidence="1">The sequence shown here is derived from an EMBL/GenBank/DDBJ whole genome shotgun (WGS) entry which is preliminary data.</text>
</comment>
<name>A0A4Q8ADA8_9MICC</name>
<dbReference type="RefSeq" id="WP_130450166.1">
    <property type="nucleotide sequence ID" value="NZ_SHLA01000001.1"/>
</dbReference>
<keyword evidence="2" id="KW-1185">Reference proteome</keyword>
<organism evidence="1 2">
    <name type="scientific">Zhihengliuella halotolerans</name>
    <dbReference type="NCBI Taxonomy" id="370736"/>
    <lineage>
        <taxon>Bacteria</taxon>
        <taxon>Bacillati</taxon>
        <taxon>Actinomycetota</taxon>
        <taxon>Actinomycetes</taxon>
        <taxon>Micrococcales</taxon>
        <taxon>Micrococcaceae</taxon>
        <taxon>Zhihengliuella</taxon>
    </lineage>
</organism>
<sequence>MSGMRKPLSVKKLNAAMDTPAVRAAARAKAERILPRARAIALTAGATAFAEQLKIAEGVRSGGKSPSGLERSYARVVADMPDKLRSRDFNAKLTRRQILRRASNA</sequence>
<evidence type="ECO:0000313" key="1">
    <source>
        <dbReference type="EMBL" id="RZU61741.1"/>
    </source>
</evidence>
<accession>A0A4Q8ADA8</accession>
<dbReference type="EMBL" id="SHLA01000001">
    <property type="protein sequence ID" value="RZU61741.1"/>
    <property type="molecule type" value="Genomic_DNA"/>
</dbReference>
<dbReference type="AlphaFoldDB" id="A0A4Q8ADA8"/>
<dbReference type="OrthoDB" id="3237830at2"/>
<proteinExistence type="predicted"/>
<dbReference type="Proteomes" id="UP000292685">
    <property type="component" value="Unassembled WGS sequence"/>
</dbReference>
<gene>
    <name evidence="1" type="ORF">EV380_1319</name>
</gene>
<reference evidence="1 2" key="1">
    <citation type="submission" date="2019-02" db="EMBL/GenBank/DDBJ databases">
        <title>Sequencing the genomes of 1000 actinobacteria strains.</title>
        <authorList>
            <person name="Klenk H.-P."/>
        </authorList>
    </citation>
    <scope>NUCLEOTIDE SEQUENCE [LARGE SCALE GENOMIC DNA]</scope>
    <source>
        <strain evidence="1 2">DSM 17364</strain>
    </source>
</reference>